<dbReference type="OrthoDB" id="142681at2157"/>
<dbReference type="EMBL" id="FOUJ01000007">
    <property type="protein sequence ID" value="SFM90964.1"/>
    <property type="molecule type" value="Genomic_DNA"/>
</dbReference>
<evidence type="ECO:0000313" key="2">
    <source>
        <dbReference type="Proteomes" id="UP000198535"/>
    </source>
</evidence>
<proteinExistence type="predicted"/>
<gene>
    <name evidence="1" type="ORF">SAMN04488696_2831</name>
</gene>
<protein>
    <submittedName>
        <fullName evidence="1">Uncharacterized protein</fullName>
    </submittedName>
</protein>
<reference evidence="2" key="1">
    <citation type="submission" date="2016-10" db="EMBL/GenBank/DDBJ databases">
        <authorList>
            <person name="Varghese N."/>
            <person name="Submissions S."/>
        </authorList>
    </citation>
    <scope>NUCLEOTIDE SEQUENCE [LARGE SCALE GENOMIC DNA]</scope>
    <source>
        <strain evidence="2">Mob M</strain>
    </source>
</reference>
<organism evidence="1 2">
    <name type="scientific">Methanolobus profundi</name>
    <dbReference type="NCBI Taxonomy" id="487685"/>
    <lineage>
        <taxon>Archaea</taxon>
        <taxon>Methanobacteriati</taxon>
        <taxon>Methanobacteriota</taxon>
        <taxon>Stenosarchaea group</taxon>
        <taxon>Methanomicrobia</taxon>
        <taxon>Methanosarcinales</taxon>
        <taxon>Methanosarcinaceae</taxon>
        <taxon>Methanolobus</taxon>
    </lineage>
</organism>
<dbReference type="AlphaFoldDB" id="A0A1I4UPR1"/>
<name>A0A1I4UPR1_9EURY</name>
<keyword evidence="2" id="KW-1185">Reference proteome</keyword>
<dbReference type="RefSeq" id="WP_091938050.1">
    <property type="nucleotide sequence ID" value="NZ_FOUJ01000007.1"/>
</dbReference>
<dbReference type="Proteomes" id="UP000198535">
    <property type="component" value="Unassembled WGS sequence"/>
</dbReference>
<dbReference type="STRING" id="487685.SAMN04488696_2831"/>
<evidence type="ECO:0000313" key="1">
    <source>
        <dbReference type="EMBL" id="SFM90964.1"/>
    </source>
</evidence>
<accession>A0A1I4UPR1</accession>
<sequence length="125" mass="14415">MLIAVILFTHFVIMGSVSNLYSIQNYDGNEHTVSVEILNSNHRTIMADTYTVGPHEGSSPRERPFLYKLPFTEEKFTFNITVDNNTTESQTLKVPHYYDAFVTIYIFYPEDENTIPILVECVVQE</sequence>